<keyword evidence="4" id="KW-0285">Flavoprotein</keyword>
<name>A0AAV9IE86_9RHOD</name>
<dbReference type="Gene3D" id="3.30.43.10">
    <property type="entry name" value="Uridine Diphospho-n-acetylenolpyruvylglucosamine Reductase, domain 2"/>
    <property type="match status" value="1"/>
</dbReference>
<evidence type="ECO:0000313" key="9">
    <source>
        <dbReference type="EMBL" id="KAK4525760.1"/>
    </source>
</evidence>
<dbReference type="InterPro" id="IPR030654">
    <property type="entry name" value="Sugar_lactone_oxidase"/>
</dbReference>
<dbReference type="PIRSF" id="PIRSF000136">
    <property type="entry name" value="LGO_GLO"/>
    <property type="match status" value="1"/>
</dbReference>
<evidence type="ECO:0000256" key="2">
    <source>
        <dbReference type="ARBA" id="ARBA00004370"/>
    </source>
</evidence>
<gene>
    <name evidence="9" type="ORF">GAYE_SCF16G3669</name>
</gene>
<keyword evidence="10" id="KW-1185">Reference proteome</keyword>
<dbReference type="Pfam" id="PF01565">
    <property type="entry name" value="FAD_binding_4"/>
    <property type="match status" value="1"/>
</dbReference>
<dbReference type="NCBIfam" id="TIGR01678">
    <property type="entry name" value="FAD_lactone_ox"/>
    <property type="match status" value="1"/>
</dbReference>
<keyword evidence="5" id="KW-0274">FAD</keyword>
<feature type="domain" description="FAD-binding PCMH-type" evidence="8">
    <location>
        <begin position="65"/>
        <end position="235"/>
    </location>
</feature>
<dbReference type="InterPro" id="IPR007173">
    <property type="entry name" value="ALO_C"/>
</dbReference>
<dbReference type="Proteomes" id="UP001300502">
    <property type="component" value="Unassembled WGS sequence"/>
</dbReference>
<dbReference type="SUPFAM" id="SSF56176">
    <property type="entry name" value="FAD-binding/transporter-associated domain-like"/>
    <property type="match status" value="1"/>
</dbReference>
<dbReference type="Pfam" id="PF04030">
    <property type="entry name" value="ALO"/>
    <property type="match status" value="1"/>
</dbReference>
<dbReference type="Gene3D" id="3.30.465.10">
    <property type="match status" value="1"/>
</dbReference>
<dbReference type="EMBL" id="JANCYU010000033">
    <property type="protein sequence ID" value="KAK4525760.1"/>
    <property type="molecule type" value="Genomic_DNA"/>
</dbReference>
<evidence type="ECO:0000256" key="1">
    <source>
        <dbReference type="ARBA" id="ARBA00001974"/>
    </source>
</evidence>
<dbReference type="GO" id="GO:0071949">
    <property type="term" value="F:FAD binding"/>
    <property type="evidence" value="ECO:0007669"/>
    <property type="project" value="InterPro"/>
</dbReference>
<dbReference type="AlphaFoldDB" id="A0AAV9IE86"/>
<comment type="cofactor">
    <cofactor evidence="1">
        <name>FAD</name>
        <dbReference type="ChEBI" id="CHEBI:57692"/>
    </cofactor>
</comment>
<dbReference type="InterPro" id="IPR036318">
    <property type="entry name" value="FAD-bd_PCMH-like_sf"/>
</dbReference>
<protein>
    <recommendedName>
        <fullName evidence="8">FAD-binding PCMH-type domain-containing protein</fullName>
    </recommendedName>
</protein>
<evidence type="ECO:0000256" key="4">
    <source>
        <dbReference type="ARBA" id="ARBA00022630"/>
    </source>
</evidence>
<dbReference type="InterPro" id="IPR010031">
    <property type="entry name" value="FAD_lactone_oxidase-like"/>
</dbReference>
<dbReference type="GO" id="GO:0016020">
    <property type="term" value="C:membrane"/>
    <property type="evidence" value="ECO:0007669"/>
    <property type="project" value="UniProtKB-SubCell"/>
</dbReference>
<dbReference type="PANTHER" id="PTHR43762">
    <property type="entry name" value="L-GULONOLACTONE OXIDASE"/>
    <property type="match status" value="1"/>
</dbReference>
<evidence type="ECO:0000256" key="5">
    <source>
        <dbReference type="ARBA" id="ARBA00022827"/>
    </source>
</evidence>
<evidence type="ECO:0000256" key="3">
    <source>
        <dbReference type="ARBA" id="ARBA00005466"/>
    </source>
</evidence>
<accession>A0AAV9IE86</accession>
<dbReference type="Gene3D" id="3.30.70.2520">
    <property type="match status" value="1"/>
</dbReference>
<evidence type="ECO:0000256" key="7">
    <source>
        <dbReference type="ARBA" id="ARBA00023136"/>
    </source>
</evidence>
<dbReference type="InterPro" id="IPR016171">
    <property type="entry name" value="Vanillyl_alc_oxidase_C-sub2"/>
</dbReference>
<reference evidence="9 10" key="1">
    <citation type="submission" date="2022-07" db="EMBL/GenBank/DDBJ databases">
        <title>Genome-wide signatures of adaptation to extreme environments.</title>
        <authorList>
            <person name="Cho C.H."/>
            <person name="Yoon H.S."/>
        </authorList>
    </citation>
    <scope>NUCLEOTIDE SEQUENCE [LARGE SCALE GENOMIC DNA]</scope>
    <source>
        <strain evidence="9 10">108.79 E11</strain>
    </source>
</reference>
<proteinExistence type="inferred from homology"/>
<dbReference type="GO" id="GO:0003885">
    <property type="term" value="F:D-arabinono-1,4-lactone oxidase activity"/>
    <property type="evidence" value="ECO:0007669"/>
    <property type="project" value="InterPro"/>
</dbReference>
<evidence type="ECO:0000256" key="6">
    <source>
        <dbReference type="ARBA" id="ARBA00023002"/>
    </source>
</evidence>
<keyword evidence="6" id="KW-0560">Oxidoreductase</keyword>
<dbReference type="InterPro" id="IPR006094">
    <property type="entry name" value="Oxid_FAD_bind_N"/>
</dbReference>
<sequence>MSCSWLSEALNTLPIKESVRDDILMEAKLDSATEQETPLTSTDILVPVSLNQQENKTLQNWAHIESCKPKRYFEPETVEDIEVIVEQCRSNNWKLRVFGAGHSPNNIAMTNDCIVSLKRMNRIENIDEEQKTVTAQGGTLIKQLNQELAKHNLGLSSLGSISEQTIAGAISTGTHGTGINFSILGASVLELELFTASGKRLLCSETEHPDIFKAALCGLGCLGIILRVKIQCEKAFRLYAVQQPYSLDQVLEHLDDWLRSSEHWRFWWFPHTDRCVVWTAQRTNQSPTAVSSLSRISAWFKERLLGYHSLEAMLYLATFAPFMIPFINRLYFRLLFEEKKEKIDQSDKVFNFDCLFRQYVDEWSIPLRHTVEAMKRLRNLIETSGLYVHFPVEVRFTKADDIWLSPSYERESGWIGIIMYRPYSKDVPFQYYFRQFEQIMQSLDGRPHWAKPHGCNSTQLQKMYPRFSEFKQIRENLDPEHIFSNQYIDRILDG</sequence>
<comment type="similarity">
    <text evidence="3">Belongs to the oxygen-dependent FAD-linked oxidoreductase family.</text>
</comment>
<evidence type="ECO:0000313" key="10">
    <source>
        <dbReference type="Proteomes" id="UP001300502"/>
    </source>
</evidence>
<dbReference type="PROSITE" id="PS51387">
    <property type="entry name" value="FAD_PCMH"/>
    <property type="match status" value="1"/>
</dbReference>
<keyword evidence="7" id="KW-0472">Membrane</keyword>
<evidence type="ECO:0000259" key="8">
    <source>
        <dbReference type="PROSITE" id="PS51387"/>
    </source>
</evidence>
<comment type="subcellular location">
    <subcellularLocation>
        <location evidence="2">Membrane</location>
    </subcellularLocation>
</comment>
<dbReference type="InterPro" id="IPR016169">
    <property type="entry name" value="FAD-bd_PCMH_sub2"/>
</dbReference>
<organism evidence="9 10">
    <name type="scientific">Galdieria yellowstonensis</name>
    <dbReference type="NCBI Taxonomy" id="3028027"/>
    <lineage>
        <taxon>Eukaryota</taxon>
        <taxon>Rhodophyta</taxon>
        <taxon>Bangiophyceae</taxon>
        <taxon>Galdieriales</taxon>
        <taxon>Galdieriaceae</taxon>
        <taxon>Galdieria</taxon>
    </lineage>
</organism>
<comment type="caution">
    <text evidence="9">The sequence shown here is derived from an EMBL/GenBank/DDBJ whole genome shotgun (WGS) entry which is preliminary data.</text>
</comment>
<dbReference type="Gene3D" id="1.10.45.10">
    <property type="entry name" value="Vanillyl-alcohol Oxidase, Chain A, domain 4"/>
    <property type="match status" value="1"/>
</dbReference>
<dbReference type="PANTHER" id="PTHR43762:SF8">
    <property type="entry name" value="L-GULONOLACTONE OXIDASE"/>
    <property type="match status" value="1"/>
</dbReference>
<dbReference type="InterPro" id="IPR016166">
    <property type="entry name" value="FAD-bd_PCMH"/>
</dbReference>
<dbReference type="InterPro" id="IPR016167">
    <property type="entry name" value="FAD-bd_PCMH_sub1"/>
</dbReference>